<dbReference type="InterPro" id="IPR050767">
    <property type="entry name" value="Sel1_AlgK"/>
</dbReference>
<dbReference type="Pfam" id="PF08238">
    <property type="entry name" value="Sel1"/>
    <property type="match status" value="5"/>
</dbReference>
<keyword evidence="3" id="KW-1185">Reference proteome</keyword>
<feature type="compositionally biased region" description="Basic and acidic residues" evidence="1">
    <location>
        <begin position="1"/>
        <end position="24"/>
    </location>
</feature>
<name>A0ABU0LA93_XANAG</name>
<protein>
    <submittedName>
        <fullName evidence="2">TPR repeat protein</fullName>
    </submittedName>
</protein>
<evidence type="ECO:0000313" key="2">
    <source>
        <dbReference type="EMBL" id="MDQ0504044.1"/>
    </source>
</evidence>
<dbReference type="SMART" id="SM00671">
    <property type="entry name" value="SEL1"/>
    <property type="match status" value="5"/>
</dbReference>
<feature type="compositionally biased region" description="Low complexity" evidence="1">
    <location>
        <begin position="39"/>
        <end position="57"/>
    </location>
</feature>
<evidence type="ECO:0000313" key="3">
    <source>
        <dbReference type="Proteomes" id="UP001241747"/>
    </source>
</evidence>
<gene>
    <name evidence="2" type="ORF">QOZ94_000818</name>
</gene>
<dbReference type="PANTHER" id="PTHR11102:SF160">
    <property type="entry name" value="ERAD-ASSOCIATED E3 UBIQUITIN-PROTEIN LIGASE COMPONENT HRD3"/>
    <property type="match status" value="1"/>
</dbReference>
<organism evidence="2 3">
    <name type="scientific">Xanthobacter agilis</name>
    <dbReference type="NCBI Taxonomy" id="47492"/>
    <lineage>
        <taxon>Bacteria</taxon>
        <taxon>Pseudomonadati</taxon>
        <taxon>Pseudomonadota</taxon>
        <taxon>Alphaproteobacteria</taxon>
        <taxon>Hyphomicrobiales</taxon>
        <taxon>Xanthobacteraceae</taxon>
        <taxon>Xanthobacter</taxon>
    </lineage>
</organism>
<reference evidence="2 3" key="1">
    <citation type="submission" date="2023-07" db="EMBL/GenBank/DDBJ databases">
        <title>Genomic Encyclopedia of Type Strains, Phase IV (KMG-IV): sequencing the most valuable type-strain genomes for metagenomic binning, comparative biology and taxonomic classification.</title>
        <authorList>
            <person name="Goeker M."/>
        </authorList>
    </citation>
    <scope>NUCLEOTIDE SEQUENCE [LARGE SCALE GENOMIC DNA]</scope>
    <source>
        <strain evidence="2 3">DSM 3770</strain>
    </source>
</reference>
<dbReference type="InterPro" id="IPR011990">
    <property type="entry name" value="TPR-like_helical_dom_sf"/>
</dbReference>
<proteinExistence type="predicted"/>
<dbReference type="PANTHER" id="PTHR11102">
    <property type="entry name" value="SEL-1-LIKE PROTEIN"/>
    <property type="match status" value="1"/>
</dbReference>
<accession>A0ABU0LA93</accession>
<evidence type="ECO:0000256" key="1">
    <source>
        <dbReference type="SAM" id="MobiDB-lite"/>
    </source>
</evidence>
<dbReference type="Gene3D" id="1.25.40.10">
    <property type="entry name" value="Tetratricopeptide repeat domain"/>
    <property type="match status" value="2"/>
</dbReference>
<dbReference type="InterPro" id="IPR006597">
    <property type="entry name" value="Sel1-like"/>
</dbReference>
<dbReference type="Proteomes" id="UP001241747">
    <property type="component" value="Unassembled WGS sequence"/>
</dbReference>
<dbReference type="EMBL" id="JAUSVY010000002">
    <property type="protein sequence ID" value="MDQ0504044.1"/>
    <property type="molecule type" value="Genomic_DNA"/>
</dbReference>
<dbReference type="SUPFAM" id="SSF81901">
    <property type="entry name" value="HCP-like"/>
    <property type="match status" value="1"/>
</dbReference>
<feature type="region of interest" description="Disordered" evidence="1">
    <location>
        <begin position="1"/>
        <end position="66"/>
    </location>
</feature>
<feature type="region of interest" description="Disordered" evidence="1">
    <location>
        <begin position="300"/>
        <end position="319"/>
    </location>
</feature>
<comment type="caution">
    <text evidence="2">The sequence shown here is derived from an EMBL/GenBank/DDBJ whole genome shotgun (WGS) entry which is preliminary data.</text>
</comment>
<sequence>MSWLDRLKGKGADEAQTPEDRPMPDRSTAPEGVEPALPPAEATTTASAAEPVPALEIPAPPPPWPPAEEEMRSALVAAQKGDYDTALSIWEPLAREGHGRAQNNIGACFIDGLGVEQNLELAREWLELSADSGDPVGQRNLARLCLKGLGGAQDTTRALELYRLASEAGDAPAQEMLSFLLFEGTSVPSDPAESKRWATAAAAQGIGSAMTRLGLMAHLDAVSAAPTAPDDSEAANWWRKAAEAGDPDGQALLGAAHHLGAGVPRDRVAAFAWLLRAKAGNSPLADRFFDAVRATLSPEEEAAAERRVSMAEEGPTPAP</sequence>